<evidence type="ECO:0000313" key="12">
    <source>
        <dbReference type="EMBL" id="NMQ07356.1"/>
    </source>
</evidence>
<keyword evidence="6" id="KW-0145">Chemotaxis</keyword>
<feature type="region of interest" description="Disordered" evidence="11">
    <location>
        <begin position="119"/>
        <end position="148"/>
    </location>
</feature>
<dbReference type="PANTHER" id="PTHR38786:SF1">
    <property type="entry name" value="FLAGELLAR FLIJ PROTEIN"/>
    <property type="match status" value="1"/>
</dbReference>
<dbReference type="PIRSF" id="PIRSF019404">
    <property type="entry name" value="FliJ"/>
    <property type="match status" value="1"/>
</dbReference>
<keyword evidence="12" id="KW-0969">Cilium</keyword>
<dbReference type="InterPro" id="IPR012823">
    <property type="entry name" value="Flagell_FliJ"/>
</dbReference>
<evidence type="ECO:0000256" key="4">
    <source>
        <dbReference type="ARBA" id="ARBA00022448"/>
    </source>
</evidence>
<dbReference type="NCBIfam" id="TIGR02473">
    <property type="entry name" value="flagell_FliJ"/>
    <property type="match status" value="1"/>
</dbReference>
<evidence type="ECO:0000256" key="10">
    <source>
        <dbReference type="ARBA" id="ARBA00023225"/>
    </source>
</evidence>
<gene>
    <name evidence="12" type="primary">fliJ</name>
    <name evidence="12" type="ORF">E4Q08_19980</name>
</gene>
<evidence type="ECO:0000256" key="8">
    <source>
        <dbReference type="ARBA" id="ARBA00022927"/>
    </source>
</evidence>
<dbReference type="RefSeq" id="WP_034909479.1">
    <property type="nucleotide sequence ID" value="NZ_JAZKUC010000002.1"/>
</dbReference>
<comment type="similarity">
    <text evidence="2">Belongs to the FliJ family.</text>
</comment>
<reference evidence="12" key="1">
    <citation type="submission" date="2019-03" db="EMBL/GenBank/DDBJ databases">
        <title>Metabolic reconstructions from genomes of highly enriched 'Candidatus Accumulibacter' and 'Candidatus Competibacter' bioreactor populations.</title>
        <authorList>
            <person name="Annavajhala M.K."/>
            <person name="Welles L."/>
            <person name="Abbas B."/>
            <person name="Sorokin D."/>
            <person name="Park H."/>
            <person name="Van Loosdrecht M."/>
            <person name="Chandran K."/>
        </authorList>
    </citation>
    <scope>NUCLEOTIDE SEQUENCE</scope>
    <source>
        <strain evidence="12">SBR_L</strain>
    </source>
</reference>
<keyword evidence="13" id="KW-1185">Reference proteome</keyword>
<keyword evidence="7" id="KW-1005">Bacterial flagellum biogenesis</keyword>
<dbReference type="Gene3D" id="1.10.287.1700">
    <property type="match status" value="1"/>
</dbReference>
<evidence type="ECO:0000256" key="11">
    <source>
        <dbReference type="SAM" id="MobiDB-lite"/>
    </source>
</evidence>
<keyword evidence="8" id="KW-0653">Protein transport</keyword>
<dbReference type="InterPro" id="IPR052570">
    <property type="entry name" value="FliJ"/>
</dbReference>
<sequence length="148" mass="17673">MTKPFSLQTVLELMRNRNDEATQSLARLLAAERDARKKLAMLLQYREEYTARFRQAAQNGLGQPEWRNYQEFLNRLDEAIQQQLQSVSQQEMHTAAGQAEWQRQRTRLKAFDALSERHRASEARQEFRQEQRIQDEFAARRNDREEDC</sequence>
<dbReference type="InterPro" id="IPR018006">
    <property type="entry name" value="Flag_FliJ_proteobac"/>
</dbReference>
<dbReference type="Proteomes" id="UP000886469">
    <property type="component" value="Unassembled WGS sequence"/>
</dbReference>
<evidence type="ECO:0000256" key="5">
    <source>
        <dbReference type="ARBA" id="ARBA00022475"/>
    </source>
</evidence>
<accession>A0ABX1TED9</accession>
<dbReference type="PANTHER" id="PTHR38786">
    <property type="entry name" value="FLAGELLAR FLIJ PROTEIN"/>
    <property type="match status" value="1"/>
</dbReference>
<comment type="subcellular location">
    <subcellularLocation>
        <location evidence="1">Cell membrane</location>
        <topology evidence="1">Peripheral membrane protein</topology>
        <orientation evidence="1">Cytoplasmic side</orientation>
    </subcellularLocation>
</comment>
<comment type="caution">
    <text evidence="12">The sequence shown here is derived from an EMBL/GenBank/DDBJ whole genome shotgun (WGS) entry which is preliminary data.</text>
</comment>
<keyword evidence="5" id="KW-1003">Cell membrane</keyword>
<keyword evidence="10" id="KW-1006">Bacterial flagellum protein export</keyword>
<evidence type="ECO:0000313" key="13">
    <source>
        <dbReference type="Proteomes" id="UP000886469"/>
    </source>
</evidence>
<keyword evidence="12" id="KW-0966">Cell projection</keyword>
<dbReference type="EMBL" id="SPMX01000072">
    <property type="protein sequence ID" value="NMQ07356.1"/>
    <property type="molecule type" value="Genomic_DNA"/>
</dbReference>
<evidence type="ECO:0000256" key="1">
    <source>
        <dbReference type="ARBA" id="ARBA00004413"/>
    </source>
</evidence>
<evidence type="ECO:0000256" key="7">
    <source>
        <dbReference type="ARBA" id="ARBA00022795"/>
    </source>
</evidence>
<keyword evidence="9" id="KW-0472">Membrane</keyword>
<dbReference type="InterPro" id="IPR053716">
    <property type="entry name" value="Flag_assembly_chemotaxis_eff"/>
</dbReference>
<organism evidence="12 13">
    <name type="scientific">Candidatus Accumulibacter contiguus</name>
    <dbReference type="NCBI Taxonomy" id="2954381"/>
    <lineage>
        <taxon>Bacteria</taxon>
        <taxon>Pseudomonadati</taxon>
        <taxon>Pseudomonadota</taxon>
        <taxon>Betaproteobacteria</taxon>
        <taxon>Candidatus Accumulibacter</taxon>
    </lineage>
</organism>
<dbReference type="PRINTS" id="PR01004">
    <property type="entry name" value="FLGFLIJ"/>
</dbReference>
<evidence type="ECO:0000256" key="9">
    <source>
        <dbReference type="ARBA" id="ARBA00023136"/>
    </source>
</evidence>
<evidence type="ECO:0000256" key="2">
    <source>
        <dbReference type="ARBA" id="ARBA00010004"/>
    </source>
</evidence>
<keyword evidence="4" id="KW-0813">Transport</keyword>
<evidence type="ECO:0000256" key="6">
    <source>
        <dbReference type="ARBA" id="ARBA00022500"/>
    </source>
</evidence>
<protein>
    <recommendedName>
        <fullName evidence="3">Flagellar FliJ protein</fullName>
    </recommendedName>
</protein>
<dbReference type="Pfam" id="PF02050">
    <property type="entry name" value="FliJ"/>
    <property type="match status" value="1"/>
</dbReference>
<proteinExistence type="inferred from homology"/>
<evidence type="ECO:0000256" key="3">
    <source>
        <dbReference type="ARBA" id="ARBA00020392"/>
    </source>
</evidence>
<keyword evidence="12" id="KW-0282">Flagellum</keyword>
<name>A0ABX1TED9_9PROT</name>